<evidence type="ECO:0000313" key="2">
    <source>
        <dbReference type="EMBL" id="GAA0143309.1"/>
    </source>
</evidence>
<organism evidence="2 3">
    <name type="scientific">Lithospermum erythrorhizon</name>
    <name type="common">Purple gromwell</name>
    <name type="synonym">Lithospermum officinale var. erythrorhizon</name>
    <dbReference type="NCBI Taxonomy" id="34254"/>
    <lineage>
        <taxon>Eukaryota</taxon>
        <taxon>Viridiplantae</taxon>
        <taxon>Streptophyta</taxon>
        <taxon>Embryophyta</taxon>
        <taxon>Tracheophyta</taxon>
        <taxon>Spermatophyta</taxon>
        <taxon>Magnoliopsida</taxon>
        <taxon>eudicotyledons</taxon>
        <taxon>Gunneridae</taxon>
        <taxon>Pentapetalae</taxon>
        <taxon>asterids</taxon>
        <taxon>lamiids</taxon>
        <taxon>Boraginales</taxon>
        <taxon>Boraginaceae</taxon>
        <taxon>Boraginoideae</taxon>
        <taxon>Lithospermeae</taxon>
        <taxon>Lithospermum</taxon>
    </lineage>
</organism>
<reference evidence="2 3" key="1">
    <citation type="submission" date="2024-01" db="EMBL/GenBank/DDBJ databases">
        <title>The complete chloroplast genome sequence of Lithospermum erythrorhizon: insights into the phylogenetic relationship among Boraginaceae species and the maternal lineages of purple gromwells.</title>
        <authorList>
            <person name="Okada T."/>
            <person name="Watanabe K."/>
        </authorList>
    </citation>
    <scope>NUCLEOTIDE SEQUENCE [LARGE SCALE GENOMIC DNA]</scope>
</reference>
<feature type="region of interest" description="Disordered" evidence="1">
    <location>
        <begin position="1"/>
        <end position="53"/>
    </location>
</feature>
<keyword evidence="3" id="KW-1185">Reference proteome</keyword>
<name>A0AAV3NV78_LITER</name>
<comment type="caution">
    <text evidence="2">The sequence shown here is derived from an EMBL/GenBank/DDBJ whole genome shotgun (WGS) entry which is preliminary data.</text>
</comment>
<dbReference type="Proteomes" id="UP001454036">
    <property type="component" value="Unassembled WGS sequence"/>
</dbReference>
<evidence type="ECO:0000256" key="1">
    <source>
        <dbReference type="SAM" id="MobiDB-lite"/>
    </source>
</evidence>
<dbReference type="AlphaFoldDB" id="A0AAV3NV78"/>
<sequence>MEVAEREGSRSGGRTSMEIRSENSGEIRSSQFDDDNEEEDNPKKKKRKKISSTHCSTIIKGSGSYFRCKLILIAFVFVLFEDDFIDDKYGDLDS</sequence>
<proteinExistence type="predicted"/>
<protein>
    <submittedName>
        <fullName evidence="2">Uncharacterized protein</fullName>
    </submittedName>
</protein>
<evidence type="ECO:0000313" key="3">
    <source>
        <dbReference type="Proteomes" id="UP001454036"/>
    </source>
</evidence>
<gene>
    <name evidence="2" type="ORF">LIER_04026</name>
</gene>
<dbReference type="EMBL" id="BAABME010000502">
    <property type="protein sequence ID" value="GAA0143309.1"/>
    <property type="molecule type" value="Genomic_DNA"/>
</dbReference>
<accession>A0AAV3NV78</accession>